<feature type="compositionally biased region" description="Low complexity" evidence="2">
    <location>
        <begin position="194"/>
        <end position="207"/>
    </location>
</feature>
<evidence type="ECO:0000313" key="4">
    <source>
        <dbReference type="RefSeq" id="XP_035825155.1"/>
    </source>
</evidence>
<evidence type="ECO:0000256" key="2">
    <source>
        <dbReference type="SAM" id="MobiDB-lite"/>
    </source>
</evidence>
<keyword evidence="1" id="KW-0175">Coiled coil</keyword>
<sequence length="347" mass="40008">MAFYFSQMDTANRGRLKQRAKAAKERRKSKIPIEMDYSDTYRENDVLEVDLEDTLQNLQKDENRALAEKGEQIEELRRQIEMISRLQEVVKTQANADPTDMLHASRATRYGVDLEGSEFREVSKMSKAQLRIMAERERFSAKNLFNNRRRVANSGHELNSRLLPTTALHTPPDHVVRPLSREGQGEGHKSGCGSRSNNNVNNNSSNNTRPLNLRPSSMPGRTRPKSAVSGKGYLRDTQASQKGRPMTAGANRSDDVIKYDDLLPPRSQSAFRSRSRRELELLSRLQPREDENALDEDGKTNWRVVLESRRRRRLQELRTEGEKLQGRVHSFLSEMDRFNKRPFSAWQ</sequence>
<organism evidence="3 4">
    <name type="scientific">Aplysia californica</name>
    <name type="common">California sea hare</name>
    <dbReference type="NCBI Taxonomy" id="6500"/>
    <lineage>
        <taxon>Eukaryota</taxon>
        <taxon>Metazoa</taxon>
        <taxon>Spiralia</taxon>
        <taxon>Lophotrochozoa</taxon>
        <taxon>Mollusca</taxon>
        <taxon>Gastropoda</taxon>
        <taxon>Heterobranchia</taxon>
        <taxon>Euthyneura</taxon>
        <taxon>Tectipleura</taxon>
        <taxon>Aplysiida</taxon>
        <taxon>Aplysioidea</taxon>
        <taxon>Aplysiidae</taxon>
        <taxon>Aplysia</taxon>
    </lineage>
</organism>
<proteinExistence type="predicted"/>
<dbReference type="RefSeq" id="XP_035825155.1">
    <property type="nucleotide sequence ID" value="XM_035969262.1"/>
</dbReference>
<feature type="region of interest" description="Disordered" evidence="2">
    <location>
        <begin position="156"/>
        <end position="253"/>
    </location>
</feature>
<protein>
    <submittedName>
        <fullName evidence="4">Uncharacterized protein LOC106011504</fullName>
    </submittedName>
</protein>
<reference evidence="4" key="1">
    <citation type="submission" date="2025-08" db="UniProtKB">
        <authorList>
            <consortium name="RefSeq"/>
        </authorList>
    </citation>
    <scope>IDENTIFICATION</scope>
</reference>
<accession>A0ABM1VRW3</accession>
<feature type="compositionally biased region" description="Basic and acidic residues" evidence="2">
    <location>
        <begin position="171"/>
        <end position="189"/>
    </location>
</feature>
<keyword evidence="3" id="KW-1185">Reference proteome</keyword>
<evidence type="ECO:0000256" key="1">
    <source>
        <dbReference type="SAM" id="Coils"/>
    </source>
</evidence>
<name>A0ABM1VRW3_APLCA</name>
<dbReference type="GeneID" id="106011504"/>
<gene>
    <name evidence="4" type="primary">LOC106011504</name>
</gene>
<evidence type="ECO:0000313" key="3">
    <source>
        <dbReference type="Proteomes" id="UP000694888"/>
    </source>
</evidence>
<dbReference type="Proteomes" id="UP000694888">
    <property type="component" value="Unplaced"/>
</dbReference>
<feature type="coiled-coil region" evidence="1">
    <location>
        <begin position="44"/>
        <end position="86"/>
    </location>
</feature>